<dbReference type="OrthoDB" id="9807790at2"/>
<dbReference type="AlphaFoldDB" id="A0A9X5GQX1"/>
<dbReference type="Pfam" id="PF01580">
    <property type="entry name" value="FtsK_SpoIIIE"/>
    <property type="match status" value="1"/>
</dbReference>
<proteinExistence type="predicted"/>
<dbReference type="Gene3D" id="3.40.50.300">
    <property type="entry name" value="P-loop containing nucleotide triphosphate hydrolases"/>
    <property type="match status" value="1"/>
</dbReference>
<dbReference type="EMBL" id="QZDT01000010">
    <property type="protein sequence ID" value="NBJ92618.1"/>
    <property type="molecule type" value="Genomic_DNA"/>
</dbReference>
<dbReference type="GO" id="GO:0003677">
    <property type="term" value="F:DNA binding"/>
    <property type="evidence" value="ECO:0007669"/>
    <property type="project" value="InterPro"/>
</dbReference>
<sequence>MMYHITLFFFVLGILAALAALWIAVKQSEADKIRIMIRKRLFSSEYGNPLHLQESERLPKIKCWETEQGIFKITITTTCCTANEIREISSSVSAALNGKYAQYAVTETYVETAFNLVGFRIENVKIDRSITVHSADALKPNEHTKLIVQKGTYIDLTTSGSMLFAGKTRSGKTTGVISIPMQALTAGRDNYGSQLCIIDPKQAELSRLPHTATLDEDGEARGILEALKQFADAIKERQCVLNELSEEKRRCCALVGSKFPCFIPLYR</sequence>
<evidence type="ECO:0000313" key="2">
    <source>
        <dbReference type="EMBL" id="NBJ92618.1"/>
    </source>
</evidence>
<feature type="domain" description="FtsK" evidence="1">
    <location>
        <begin position="145"/>
        <end position="244"/>
    </location>
</feature>
<gene>
    <name evidence="2" type="ORF">D5281_08420</name>
</gene>
<comment type="caution">
    <text evidence="2">The sequence shown here is derived from an EMBL/GenBank/DDBJ whole genome shotgun (WGS) entry which is preliminary data.</text>
</comment>
<dbReference type="InterPro" id="IPR027417">
    <property type="entry name" value="P-loop_NTPase"/>
</dbReference>
<reference evidence="2" key="1">
    <citation type="submission" date="2018-09" db="EMBL/GenBank/DDBJ databases">
        <title>Murine metabolic-syndrome-specific gut microbial biobank.</title>
        <authorList>
            <person name="Liu C."/>
        </authorList>
    </citation>
    <scope>NUCLEOTIDE SEQUENCE</scope>
    <source>
        <strain evidence="2">D42-62</strain>
    </source>
</reference>
<dbReference type="Proteomes" id="UP001154420">
    <property type="component" value="Unassembled WGS sequence"/>
</dbReference>
<organism evidence="2 3">
    <name type="scientific">Parablautia muri</name>
    <dbReference type="NCBI Taxonomy" id="2320879"/>
    <lineage>
        <taxon>Bacteria</taxon>
        <taxon>Bacillati</taxon>
        <taxon>Bacillota</taxon>
        <taxon>Clostridia</taxon>
        <taxon>Lachnospirales</taxon>
        <taxon>Lachnospiraceae</taxon>
        <taxon>Parablautia</taxon>
    </lineage>
</organism>
<keyword evidence="3" id="KW-1185">Reference proteome</keyword>
<accession>A0A9X5GQX1</accession>
<dbReference type="GO" id="GO:0005524">
    <property type="term" value="F:ATP binding"/>
    <property type="evidence" value="ECO:0007669"/>
    <property type="project" value="InterPro"/>
</dbReference>
<evidence type="ECO:0000313" key="3">
    <source>
        <dbReference type="Proteomes" id="UP001154420"/>
    </source>
</evidence>
<dbReference type="RefSeq" id="WP_160559710.1">
    <property type="nucleotide sequence ID" value="NZ_QZDT01000010.1"/>
</dbReference>
<evidence type="ECO:0000259" key="1">
    <source>
        <dbReference type="Pfam" id="PF01580"/>
    </source>
</evidence>
<name>A0A9X5GQX1_9FIRM</name>
<protein>
    <recommendedName>
        <fullName evidence="1">FtsK domain-containing protein</fullName>
    </recommendedName>
</protein>
<dbReference type="InterPro" id="IPR002543">
    <property type="entry name" value="FtsK_dom"/>
</dbReference>